<name>A0ABW0SNN8_9GAMM</name>
<gene>
    <name evidence="4" type="ORF">ACFPN1_09185</name>
</gene>
<dbReference type="Proteomes" id="UP001596036">
    <property type="component" value="Unassembled WGS sequence"/>
</dbReference>
<keyword evidence="5" id="KW-1185">Reference proteome</keyword>
<dbReference type="Gene3D" id="3.30.70.270">
    <property type="match status" value="1"/>
</dbReference>
<keyword evidence="2" id="KW-1133">Transmembrane helix</keyword>
<dbReference type="PANTHER" id="PTHR45138">
    <property type="entry name" value="REGULATORY COMPONENTS OF SENSORY TRANSDUCTION SYSTEM"/>
    <property type="match status" value="1"/>
</dbReference>
<dbReference type="PANTHER" id="PTHR45138:SF24">
    <property type="entry name" value="DIGUANYLATE CYCLASE DGCC-RELATED"/>
    <property type="match status" value="1"/>
</dbReference>
<keyword evidence="2" id="KW-0472">Membrane</keyword>
<protein>
    <recommendedName>
        <fullName evidence="1">diguanylate cyclase</fullName>
        <ecNumber evidence="1">2.7.7.65</ecNumber>
    </recommendedName>
</protein>
<organism evidence="4 5">
    <name type="scientific">Lysobacter yangpyeongensis</name>
    <dbReference type="NCBI Taxonomy" id="346182"/>
    <lineage>
        <taxon>Bacteria</taxon>
        <taxon>Pseudomonadati</taxon>
        <taxon>Pseudomonadota</taxon>
        <taxon>Gammaproteobacteria</taxon>
        <taxon>Lysobacterales</taxon>
        <taxon>Lysobacteraceae</taxon>
        <taxon>Lysobacter</taxon>
    </lineage>
</organism>
<sequence length="318" mass="35129">MATLPQPDERPMAGLGVYRALSRVFPHSFRAKLMAVVAGCTLLPLGVFLAWLLLHDGPTQQQLVLSVSLTVIVTLLGVLAALFLLYHLLTPLRMMVDVVQAYQHEHRLPELPEDGRDEVGLLMRGINCGLREIDDGMRELEKHALEDPLTHALSRRGSDRSLHECIEHAEQGQPLMLYVLDVDNLKPVNDVYGHAAGDRMLTDLVTTSQRWLRDHDWIGRWGGDEFLICIHDEPSPANERVQHWLRDLAAPRPDGIPISVSIGCAQYRPGTDAAELYREADAAMYAAKARGGSMLVCDDGDHGGHGGHDGSLRRLASG</sequence>
<evidence type="ECO:0000313" key="5">
    <source>
        <dbReference type="Proteomes" id="UP001596036"/>
    </source>
</evidence>
<dbReference type="CDD" id="cd01949">
    <property type="entry name" value="GGDEF"/>
    <property type="match status" value="1"/>
</dbReference>
<comment type="caution">
    <text evidence="4">The sequence shown here is derived from an EMBL/GenBank/DDBJ whole genome shotgun (WGS) entry which is preliminary data.</text>
</comment>
<reference evidence="5" key="1">
    <citation type="journal article" date="2019" name="Int. J. Syst. Evol. Microbiol.">
        <title>The Global Catalogue of Microorganisms (GCM) 10K type strain sequencing project: providing services to taxonomists for standard genome sequencing and annotation.</title>
        <authorList>
            <consortium name="The Broad Institute Genomics Platform"/>
            <consortium name="The Broad Institute Genome Sequencing Center for Infectious Disease"/>
            <person name="Wu L."/>
            <person name="Ma J."/>
        </authorList>
    </citation>
    <scope>NUCLEOTIDE SEQUENCE [LARGE SCALE GENOMIC DNA]</scope>
    <source>
        <strain evidence="5">KACC 11407</strain>
    </source>
</reference>
<dbReference type="SMART" id="SM00267">
    <property type="entry name" value="GGDEF"/>
    <property type="match status" value="1"/>
</dbReference>
<dbReference type="InterPro" id="IPR050469">
    <property type="entry name" value="Diguanylate_Cyclase"/>
</dbReference>
<dbReference type="InterPro" id="IPR000160">
    <property type="entry name" value="GGDEF_dom"/>
</dbReference>
<keyword evidence="2" id="KW-0812">Transmembrane</keyword>
<dbReference type="PROSITE" id="PS50887">
    <property type="entry name" value="GGDEF"/>
    <property type="match status" value="1"/>
</dbReference>
<dbReference type="Gene3D" id="6.10.340.10">
    <property type="match status" value="1"/>
</dbReference>
<accession>A0ABW0SNN8</accession>
<proteinExistence type="predicted"/>
<dbReference type="EMBL" id="JBHSNM010000002">
    <property type="protein sequence ID" value="MFC5570230.1"/>
    <property type="molecule type" value="Genomic_DNA"/>
</dbReference>
<feature type="transmembrane region" description="Helical" evidence="2">
    <location>
        <begin position="66"/>
        <end position="86"/>
    </location>
</feature>
<dbReference type="InterPro" id="IPR043128">
    <property type="entry name" value="Rev_trsase/Diguanyl_cyclase"/>
</dbReference>
<dbReference type="InterPro" id="IPR029787">
    <property type="entry name" value="Nucleotide_cyclase"/>
</dbReference>
<dbReference type="Pfam" id="PF00990">
    <property type="entry name" value="GGDEF"/>
    <property type="match status" value="1"/>
</dbReference>
<evidence type="ECO:0000256" key="2">
    <source>
        <dbReference type="SAM" id="Phobius"/>
    </source>
</evidence>
<evidence type="ECO:0000256" key="1">
    <source>
        <dbReference type="ARBA" id="ARBA00012528"/>
    </source>
</evidence>
<feature type="transmembrane region" description="Helical" evidence="2">
    <location>
        <begin position="33"/>
        <end position="54"/>
    </location>
</feature>
<dbReference type="NCBIfam" id="TIGR00254">
    <property type="entry name" value="GGDEF"/>
    <property type="match status" value="1"/>
</dbReference>
<dbReference type="EC" id="2.7.7.65" evidence="1"/>
<evidence type="ECO:0000313" key="4">
    <source>
        <dbReference type="EMBL" id="MFC5570230.1"/>
    </source>
</evidence>
<dbReference type="SUPFAM" id="SSF55073">
    <property type="entry name" value="Nucleotide cyclase"/>
    <property type="match status" value="1"/>
</dbReference>
<evidence type="ECO:0000259" key="3">
    <source>
        <dbReference type="PROSITE" id="PS50887"/>
    </source>
</evidence>
<feature type="domain" description="GGDEF" evidence="3">
    <location>
        <begin position="173"/>
        <end position="300"/>
    </location>
</feature>